<evidence type="ECO:0000313" key="2">
    <source>
        <dbReference type="EMBL" id="GAA4126035.1"/>
    </source>
</evidence>
<accession>A0ABP7XUF7</accession>
<evidence type="ECO:0000313" key="3">
    <source>
        <dbReference type="Proteomes" id="UP001501495"/>
    </source>
</evidence>
<protein>
    <submittedName>
        <fullName evidence="2">ABC transporter permease</fullName>
    </submittedName>
</protein>
<dbReference type="PANTHER" id="PTHR36833">
    <property type="entry name" value="SLR0610 PROTEIN-RELATED"/>
    <property type="match status" value="1"/>
</dbReference>
<sequence length="272" mass="29658">MADVLRTWGRAGVDYVRIARMWGRALRTYRASFWMLVVSSFVTSSLDFVALAIVFTHLDRLAGFDVREIAFLYGASGLGIGVADLLVGRVERLGAMIRTGALDAMLTRPVPLLVQVCADEFALRRITRIVQAGAVFAWGCWWIDWTPSRAALTVLMVVCSAAIFIGLFLGFATVQFWTQESAEVANAFTYGGNTITQYPLSVYPGEVVKALTFGVPVAFVSWYPALEVLGRRDPFGSPAWFAYAPPVAALAVGTAAALAWRAGVRHYRSTGS</sequence>
<reference evidence="3" key="1">
    <citation type="journal article" date="2019" name="Int. J. Syst. Evol. Microbiol.">
        <title>The Global Catalogue of Microorganisms (GCM) 10K type strain sequencing project: providing services to taxonomists for standard genome sequencing and annotation.</title>
        <authorList>
            <consortium name="The Broad Institute Genomics Platform"/>
            <consortium name="The Broad Institute Genome Sequencing Center for Infectious Disease"/>
            <person name="Wu L."/>
            <person name="Ma J."/>
        </authorList>
    </citation>
    <scope>NUCLEOTIDE SEQUENCE [LARGE SCALE GENOMIC DNA]</scope>
    <source>
        <strain evidence="3">JCM 16703</strain>
    </source>
</reference>
<dbReference type="Pfam" id="PF06182">
    <property type="entry name" value="ABC2_membrane_6"/>
    <property type="match status" value="1"/>
</dbReference>
<keyword evidence="3" id="KW-1185">Reference proteome</keyword>
<dbReference type="PANTHER" id="PTHR36833:SF1">
    <property type="entry name" value="INTEGRAL MEMBRANE TRANSPORT PROTEIN"/>
    <property type="match status" value="1"/>
</dbReference>
<dbReference type="Proteomes" id="UP001501495">
    <property type="component" value="Unassembled WGS sequence"/>
</dbReference>
<dbReference type="InterPro" id="IPR010390">
    <property type="entry name" value="ABC-2_transporter-like"/>
</dbReference>
<feature type="transmembrane region" description="Helical" evidence="1">
    <location>
        <begin position="70"/>
        <end position="88"/>
    </location>
</feature>
<keyword evidence="1" id="KW-1133">Transmembrane helix</keyword>
<feature type="transmembrane region" description="Helical" evidence="1">
    <location>
        <begin position="240"/>
        <end position="260"/>
    </location>
</feature>
<comment type="caution">
    <text evidence="2">The sequence shown here is derived from an EMBL/GenBank/DDBJ whole genome shotgun (WGS) entry which is preliminary data.</text>
</comment>
<proteinExistence type="predicted"/>
<organism evidence="2 3">
    <name type="scientific">Nocardioides fonticola</name>
    <dbReference type="NCBI Taxonomy" id="450363"/>
    <lineage>
        <taxon>Bacteria</taxon>
        <taxon>Bacillati</taxon>
        <taxon>Actinomycetota</taxon>
        <taxon>Actinomycetes</taxon>
        <taxon>Propionibacteriales</taxon>
        <taxon>Nocardioidaceae</taxon>
        <taxon>Nocardioides</taxon>
    </lineage>
</organism>
<keyword evidence="1" id="KW-0472">Membrane</keyword>
<dbReference type="EMBL" id="BAAAZH010000028">
    <property type="protein sequence ID" value="GAA4126035.1"/>
    <property type="molecule type" value="Genomic_DNA"/>
</dbReference>
<gene>
    <name evidence="2" type="ORF">GCM10022215_35050</name>
</gene>
<name>A0ABP7XUF7_9ACTN</name>
<keyword evidence="1" id="KW-0812">Transmembrane</keyword>
<feature type="transmembrane region" description="Helical" evidence="1">
    <location>
        <begin position="33"/>
        <end position="58"/>
    </location>
</feature>
<feature type="transmembrane region" description="Helical" evidence="1">
    <location>
        <begin position="151"/>
        <end position="172"/>
    </location>
</feature>
<evidence type="ECO:0000256" key="1">
    <source>
        <dbReference type="SAM" id="Phobius"/>
    </source>
</evidence>